<proteinExistence type="predicted"/>
<dbReference type="eggNOG" id="KOG4177">
    <property type="taxonomic scope" value="Eukaryota"/>
</dbReference>
<keyword evidence="1" id="KW-0040">ANK repeat</keyword>
<feature type="repeat" description="ANK" evidence="1">
    <location>
        <begin position="598"/>
        <end position="627"/>
    </location>
</feature>
<feature type="repeat" description="ANK" evidence="1">
    <location>
        <begin position="562"/>
        <end position="594"/>
    </location>
</feature>
<dbReference type="OMA" id="ATDNFMW"/>
<evidence type="ECO:0000256" key="2">
    <source>
        <dbReference type="SAM" id="MobiDB-lite"/>
    </source>
</evidence>
<organism evidence="4 5">
    <name type="scientific">Helobdella robusta</name>
    <name type="common">Californian leech</name>
    <dbReference type="NCBI Taxonomy" id="6412"/>
    <lineage>
        <taxon>Eukaryota</taxon>
        <taxon>Metazoa</taxon>
        <taxon>Spiralia</taxon>
        <taxon>Lophotrochozoa</taxon>
        <taxon>Annelida</taxon>
        <taxon>Clitellata</taxon>
        <taxon>Hirudinea</taxon>
        <taxon>Rhynchobdellida</taxon>
        <taxon>Glossiphoniidae</taxon>
        <taxon>Helobdella</taxon>
    </lineage>
</organism>
<dbReference type="OrthoDB" id="539213at2759"/>
<name>T1F3R9_HELRO</name>
<dbReference type="PANTHER" id="PTHR24127:SF1">
    <property type="entry name" value="ANKYRIN REPEAT AND EF-HAND DOMAIN-CONTAINING PROTEIN 1"/>
    <property type="match status" value="1"/>
</dbReference>
<dbReference type="Gene3D" id="1.25.40.20">
    <property type="entry name" value="Ankyrin repeat-containing domain"/>
    <property type="match status" value="3"/>
</dbReference>
<dbReference type="EMBL" id="AMQM01003759">
    <property type="status" value="NOT_ANNOTATED_CDS"/>
    <property type="molecule type" value="Genomic_DNA"/>
</dbReference>
<protein>
    <submittedName>
        <fullName evidence="3 4">Uncharacterized protein</fullName>
    </submittedName>
</protein>
<sequence length="845" mass="95913">MSGPHASTATVATDNILRMDAIKQSIWEKSKNKFLDQSVPLLIALDVLELAQFCKLAQCIREQDRKGIDRLLLHGVDNLINYVHPYDDIGTTLGIAADRNDESMVTYLLERGANPNVVDLKGRNAATRACEFGHVESLKLLIEAGTNMATDDDLGNGLVYYCIGSSKRHVVCAGMCIENGAPINKYNKQGLPAFVAHCENAANNEELCLLLLSYGANPNLQDLNTRRTAIMAASAAGSLKVAKTILEIGINNINETMDKTKLHAVHEAAKAGSIELLILLSAFGADFNQQTSHAYCHALTPLHCAASSDKNMCCLFAGQRGANGLLKNRGGLTPFQLAKKKGFKLTAKACKQVEKFAPRKKRKPRNPPLWVIKLHDFLYYRENEVLEEFTKYDVEGTGTIALENFWTVANQFKFPFPEDEVEKVKELIRRHFSGENNVLYVKFILGKEYIPKKFQLTKYAKKIKKMKKLKALRGKPVLPICKIPDSHRRFEFVKVHQDLHDPLRFDRDRVPTNFFTDDSYWYLNKPEPKSINMTASIRKGDINTIEDAFESQEYDVNGRDKFYRTPLMIAILNSDINLVKILVSKGAYVNVRDNFLWTPLHLACHVGNIDIVQFLLQKGAKTDNTSMNKSTPLMKAVESKSLNIVKSLIAARAKIDAVNRKEYGVMELAAAFADYYIFNYLKDVPRPAEKKKLMKTSKKIKINLPPMSFPEENKDVFPPDPIIPERCIPTIPYRHMIEMTSSKPINDSIDEKLVYRSLNVWTRQKTTEEIISEKNERRRRLGWRVDFEGFRLPFLQNIQEKVEAIEKEENSKIERPILKKKQPKAANDTTKRASTKRYVKPKGKK</sequence>
<dbReference type="AlphaFoldDB" id="T1F3R9"/>
<dbReference type="HOGENOM" id="CLU_020261_0_0_1"/>
<dbReference type="InterPro" id="IPR036770">
    <property type="entry name" value="Ankyrin_rpt-contain_sf"/>
</dbReference>
<dbReference type="Proteomes" id="UP000015101">
    <property type="component" value="Unassembled WGS sequence"/>
</dbReference>
<evidence type="ECO:0000313" key="5">
    <source>
        <dbReference type="Proteomes" id="UP000015101"/>
    </source>
</evidence>
<dbReference type="CTD" id="20203468"/>
<keyword evidence="5" id="KW-1185">Reference proteome</keyword>
<dbReference type="InParanoid" id="T1F3R9"/>
<evidence type="ECO:0000313" key="4">
    <source>
        <dbReference type="EnsemblMetazoa" id="HelroP171057"/>
    </source>
</evidence>
<dbReference type="Pfam" id="PF12796">
    <property type="entry name" value="Ank_2"/>
    <property type="match status" value="3"/>
</dbReference>
<dbReference type="GeneID" id="20203468"/>
<dbReference type="PROSITE" id="PS50297">
    <property type="entry name" value="ANK_REP_REGION"/>
    <property type="match status" value="3"/>
</dbReference>
<reference evidence="3 5" key="2">
    <citation type="journal article" date="2013" name="Nature">
        <title>Insights into bilaterian evolution from three spiralian genomes.</title>
        <authorList>
            <person name="Simakov O."/>
            <person name="Marletaz F."/>
            <person name="Cho S.J."/>
            <person name="Edsinger-Gonzales E."/>
            <person name="Havlak P."/>
            <person name="Hellsten U."/>
            <person name="Kuo D.H."/>
            <person name="Larsson T."/>
            <person name="Lv J."/>
            <person name="Arendt D."/>
            <person name="Savage R."/>
            <person name="Osoegawa K."/>
            <person name="de Jong P."/>
            <person name="Grimwood J."/>
            <person name="Chapman J.A."/>
            <person name="Shapiro H."/>
            <person name="Aerts A."/>
            <person name="Otillar R.P."/>
            <person name="Terry A.Y."/>
            <person name="Boore J.L."/>
            <person name="Grigoriev I.V."/>
            <person name="Lindberg D.R."/>
            <person name="Seaver E.C."/>
            <person name="Weisblat D.A."/>
            <person name="Putnam N.H."/>
            <person name="Rokhsar D.S."/>
        </authorList>
    </citation>
    <scope>NUCLEOTIDE SEQUENCE</scope>
</reference>
<dbReference type="PANTHER" id="PTHR24127">
    <property type="entry name" value="ANKYRIN REPEAT AND EF-HAND DOMAIN-CONTAINING PROTEIN 1"/>
    <property type="match status" value="1"/>
</dbReference>
<dbReference type="Gene3D" id="1.10.238.10">
    <property type="entry name" value="EF-hand"/>
    <property type="match status" value="1"/>
</dbReference>
<feature type="repeat" description="ANK" evidence="1">
    <location>
        <begin position="628"/>
        <end position="660"/>
    </location>
</feature>
<dbReference type="Pfam" id="PF00023">
    <property type="entry name" value="Ank"/>
    <property type="match status" value="1"/>
</dbReference>
<dbReference type="EMBL" id="KB096275">
    <property type="protein sequence ID" value="ESO07019.1"/>
    <property type="molecule type" value="Genomic_DNA"/>
</dbReference>
<feature type="compositionally biased region" description="Basic residues" evidence="2">
    <location>
        <begin position="833"/>
        <end position="845"/>
    </location>
</feature>
<feature type="repeat" description="ANK" evidence="1">
    <location>
        <begin position="88"/>
        <end position="120"/>
    </location>
</feature>
<dbReference type="EnsemblMetazoa" id="HelroT171057">
    <property type="protein sequence ID" value="HelroP171057"/>
    <property type="gene ID" value="HelroG171057"/>
</dbReference>
<accession>T1F3R9</accession>
<dbReference type="PROSITE" id="PS50088">
    <property type="entry name" value="ANK_REPEAT"/>
    <property type="match status" value="5"/>
</dbReference>
<feature type="region of interest" description="Disordered" evidence="2">
    <location>
        <begin position="809"/>
        <end position="845"/>
    </location>
</feature>
<dbReference type="InterPro" id="IPR002110">
    <property type="entry name" value="Ankyrin_rpt"/>
</dbReference>
<reference evidence="4" key="3">
    <citation type="submission" date="2015-06" db="UniProtKB">
        <authorList>
            <consortium name="EnsemblMetazoa"/>
        </authorList>
    </citation>
    <scope>IDENTIFICATION</scope>
</reference>
<dbReference type="InterPro" id="IPR052801">
    <property type="entry name" value="Ankyrin-EF-hand"/>
</dbReference>
<dbReference type="KEGG" id="hro:HELRODRAFT_171057"/>
<dbReference type="SUPFAM" id="SSF48403">
    <property type="entry name" value="Ankyrin repeat"/>
    <property type="match status" value="2"/>
</dbReference>
<feature type="repeat" description="ANK" evidence="1">
    <location>
        <begin position="121"/>
        <end position="153"/>
    </location>
</feature>
<evidence type="ECO:0000256" key="1">
    <source>
        <dbReference type="PROSITE-ProRule" id="PRU00023"/>
    </source>
</evidence>
<evidence type="ECO:0000313" key="3">
    <source>
        <dbReference type="EMBL" id="ESO07019.1"/>
    </source>
</evidence>
<dbReference type="InterPro" id="IPR011992">
    <property type="entry name" value="EF-hand-dom_pair"/>
</dbReference>
<gene>
    <name evidence="4" type="primary">20203468</name>
    <name evidence="3" type="ORF">HELRODRAFT_171057</name>
</gene>
<dbReference type="RefSeq" id="XP_009015115.1">
    <property type="nucleotide sequence ID" value="XM_009016867.1"/>
</dbReference>
<dbReference type="SMART" id="SM00248">
    <property type="entry name" value="ANK"/>
    <property type="match status" value="10"/>
</dbReference>
<dbReference type="STRING" id="6412.T1F3R9"/>
<reference evidence="5" key="1">
    <citation type="submission" date="2012-12" db="EMBL/GenBank/DDBJ databases">
        <authorList>
            <person name="Hellsten U."/>
            <person name="Grimwood J."/>
            <person name="Chapman J.A."/>
            <person name="Shapiro H."/>
            <person name="Aerts A."/>
            <person name="Otillar R.P."/>
            <person name="Terry A.Y."/>
            <person name="Boore J.L."/>
            <person name="Simakov O."/>
            <person name="Marletaz F."/>
            <person name="Cho S.-J."/>
            <person name="Edsinger-Gonzales E."/>
            <person name="Havlak P."/>
            <person name="Kuo D.-H."/>
            <person name="Larsson T."/>
            <person name="Lv J."/>
            <person name="Arendt D."/>
            <person name="Savage R."/>
            <person name="Osoegawa K."/>
            <person name="de Jong P."/>
            <person name="Lindberg D.R."/>
            <person name="Seaver E.C."/>
            <person name="Weisblat D.A."/>
            <person name="Putnam N.H."/>
            <person name="Grigoriev I.V."/>
            <person name="Rokhsar D.S."/>
        </authorList>
    </citation>
    <scope>NUCLEOTIDE SEQUENCE</scope>
</reference>
<dbReference type="SUPFAM" id="SSF47473">
    <property type="entry name" value="EF-hand"/>
    <property type="match status" value="1"/>
</dbReference>